<dbReference type="InterPro" id="IPR010978">
    <property type="entry name" value="tRNA-bd_arm"/>
</dbReference>
<feature type="short sequence motif" description="'HIGH' region" evidence="12">
    <location>
        <begin position="58"/>
        <end position="68"/>
    </location>
</feature>
<evidence type="ECO:0000256" key="1">
    <source>
        <dbReference type="ARBA" id="ARBA00004496"/>
    </source>
</evidence>
<proteinExistence type="inferred from homology"/>
<feature type="binding site" evidence="12">
    <location>
        <position position="559"/>
    </location>
    <ligand>
        <name>ATP</name>
        <dbReference type="ChEBI" id="CHEBI:30616"/>
    </ligand>
</feature>
<sequence length="933" mass="105515">MADHLVNQGLRQAVDSLPKTYDPGGTESRWQKLWESSGAFHPDPNDSGEPFSLVIPPPNVTGSLHMGHAFNTALIDTIVRFQRLQGKNVLCLPGTDHASIAVQTILEKQFKEEGINRDDLGREEFLQRAWAWKSESGGRIAAQLRRLGYSVDWQRERFTMDERLSKAVVEAFVRLHQQGLIYRGEYLVNWCPASGSAVSDLEVEMKEVDGYLWHFQYPLTNGSSDDETTHLEVATTRPETMLGDVAVAVNPSDNRYRHLVGRTLTLPFVGREIPVIADDHVDKDFGTGCVKVTPAHDPNDFAIGQRHNLPQITVMNKDGTMNSSAGQFEGLDRFKAREAVVNGLKELSLLTKIEPYRHSVPFSDRGKVPVEPLLSTQWFVRMEPMADRCRAHLVKGEPQFFPTRWEKVYRDWLTGIRDWCISRQLWWGHRIPAWFVVSETDSIVTDHTPYIVALSEEEALLQAREKFGDDVAIEQDADVLDTWFSSGLWPFSTLGWPDEDDSDFNCWYPTNTLVTGFDIIFFWVARMTMMAGAFTGQMPFKDVYIHGLVRDEQNRKMSKSLGNGIDPLVLIDRYGTDALRFALVKEVAGAGQDIRLDYDRKTDTSVTVEAARNFANKLWNATRFALINLGTTTFDETFEELNFSDLQLSDKWILSRLARINSETSKKFTSYALGEAAKGLYEFSWNDFCDWYLELIKRRLNPGDSLTQSQLKDRRIAQQVMFKVLRELLVMLHPLMPHLTEELWHGITGFPDQKMLALNLWPACQEGFLDEELESSFSALFASIKLVRNLRAEAGLKPGQNVPVRFVTTNSKLADILHKAKADIQSLTRANKVEVFHPDELLGKPSIKALAGVSGDLEVLLPIEGLVDLDGLRKRLEKDLIKAQKEITSLSKRLDNPSFINKAPEAIILDCKSKLIAAKSQADLVIKRIAGLS</sequence>
<dbReference type="PANTHER" id="PTHR11946">
    <property type="entry name" value="VALYL-TRNA SYNTHETASES"/>
    <property type="match status" value="1"/>
</dbReference>
<dbReference type="Gene3D" id="3.90.740.10">
    <property type="entry name" value="Valyl/Leucyl/Isoleucyl-tRNA synthetase, editing domain"/>
    <property type="match status" value="1"/>
</dbReference>
<dbReference type="FunFam" id="3.40.50.620:FF:000098">
    <property type="entry name" value="Valine--tRNA ligase"/>
    <property type="match status" value="1"/>
</dbReference>
<accession>A9BDC8</accession>
<dbReference type="Gene3D" id="1.10.287.380">
    <property type="entry name" value="Valyl-tRNA synthetase, C-terminal domain"/>
    <property type="match status" value="1"/>
</dbReference>
<feature type="short sequence motif" description="'KMSKS' region" evidence="12">
    <location>
        <begin position="556"/>
        <end position="560"/>
    </location>
</feature>
<evidence type="ECO:0000313" key="17">
    <source>
        <dbReference type="Proteomes" id="UP000000788"/>
    </source>
</evidence>
<dbReference type="GO" id="GO:0005829">
    <property type="term" value="C:cytosol"/>
    <property type="evidence" value="ECO:0007669"/>
    <property type="project" value="TreeGrafter"/>
</dbReference>
<dbReference type="Pfam" id="PF08264">
    <property type="entry name" value="Anticodon_1"/>
    <property type="match status" value="1"/>
</dbReference>
<keyword evidence="4 12" id="KW-0436">Ligase</keyword>
<feature type="domain" description="Methionyl/Valyl/Leucyl/Isoleucyl-tRNA synthetase anticodon-binding" evidence="14">
    <location>
        <begin position="650"/>
        <end position="804"/>
    </location>
</feature>
<dbReference type="SUPFAM" id="SSF46589">
    <property type="entry name" value="tRNA-binding arm"/>
    <property type="match status" value="1"/>
</dbReference>
<feature type="domain" description="Valyl-tRNA synthetase tRNA-binding arm" evidence="15">
    <location>
        <begin position="868"/>
        <end position="932"/>
    </location>
</feature>
<dbReference type="PROSITE" id="PS00178">
    <property type="entry name" value="AA_TRNA_LIGASE_I"/>
    <property type="match status" value="1"/>
</dbReference>
<dbReference type="InterPro" id="IPR037118">
    <property type="entry name" value="Val-tRNA_synth_C_sf"/>
</dbReference>
<dbReference type="EMBL" id="CP000878">
    <property type="protein sequence ID" value="ABX09741.1"/>
    <property type="molecule type" value="Genomic_DNA"/>
</dbReference>
<dbReference type="Pfam" id="PF10458">
    <property type="entry name" value="Val_tRNA-synt_C"/>
    <property type="match status" value="1"/>
</dbReference>
<keyword evidence="8 12" id="KW-0175">Coiled coil</keyword>
<keyword evidence="17" id="KW-1185">Reference proteome</keyword>
<comment type="domain">
    <text evidence="12">ValRS has two distinct active sites: one for aminoacylation and one for editing. The misactivated threonine is translocated from the active site to the editing site.</text>
</comment>
<dbReference type="GO" id="GO:0004832">
    <property type="term" value="F:valine-tRNA ligase activity"/>
    <property type="evidence" value="ECO:0007669"/>
    <property type="project" value="UniProtKB-UniRule"/>
</dbReference>
<comment type="catalytic activity">
    <reaction evidence="10 12">
        <text>tRNA(Val) + L-valine + ATP = L-valyl-tRNA(Val) + AMP + diphosphate</text>
        <dbReference type="Rhea" id="RHEA:10704"/>
        <dbReference type="Rhea" id="RHEA-COMP:9672"/>
        <dbReference type="Rhea" id="RHEA-COMP:9708"/>
        <dbReference type="ChEBI" id="CHEBI:30616"/>
        <dbReference type="ChEBI" id="CHEBI:33019"/>
        <dbReference type="ChEBI" id="CHEBI:57762"/>
        <dbReference type="ChEBI" id="CHEBI:78442"/>
        <dbReference type="ChEBI" id="CHEBI:78537"/>
        <dbReference type="ChEBI" id="CHEBI:456215"/>
        <dbReference type="EC" id="6.1.1.9"/>
    </reaction>
</comment>
<dbReference type="STRING" id="93059.P9211_18101"/>
<evidence type="ECO:0000259" key="15">
    <source>
        <dbReference type="Pfam" id="PF10458"/>
    </source>
</evidence>
<dbReference type="CDD" id="cd00817">
    <property type="entry name" value="ValRS_core"/>
    <property type="match status" value="1"/>
</dbReference>
<evidence type="ECO:0000256" key="7">
    <source>
        <dbReference type="ARBA" id="ARBA00022917"/>
    </source>
</evidence>
<dbReference type="CDD" id="cd07962">
    <property type="entry name" value="Anticodon_Ia_Val"/>
    <property type="match status" value="1"/>
</dbReference>
<dbReference type="OrthoDB" id="9810365at2"/>
<dbReference type="InterPro" id="IPR002303">
    <property type="entry name" value="Valyl-tRNA_ligase"/>
</dbReference>
<dbReference type="FunFam" id="1.10.287.380:FF:000001">
    <property type="entry name" value="Valine--tRNA ligase"/>
    <property type="match status" value="1"/>
</dbReference>
<name>A9BDC8_PROM4</name>
<dbReference type="FunFam" id="3.90.740.10:FF:000005">
    <property type="entry name" value="Valine--tRNA ligase, mitochondrial"/>
    <property type="match status" value="1"/>
</dbReference>
<evidence type="ECO:0000256" key="9">
    <source>
        <dbReference type="ARBA" id="ARBA00023146"/>
    </source>
</evidence>
<dbReference type="InterPro" id="IPR014729">
    <property type="entry name" value="Rossmann-like_a/b/a_fold"/>
</dbReference>
<dbReference type="HAMAP" id="MF_02004">
    <property type="entry name" value="Val_tRNA_synth_type1"/>
    <property type="match status" value="1"/>
</dbReference>
<dbReference type="InterPro" id="IPR002300">
    <property type="entry name" value="aa-tRNA-synth_Ia"/>
</dbReference>
<dbReference type="KEGG" id="pmj:P9211_18101"/>
<dbReference type="NCBIfam" id="NF004349">
    <property type="entry name" value="PRK05729.1"/>
    <property type="match status" value="1"/>
</dbReference>
<evidence type="ECO:0000259" key="13">
    <source>
        <dbReference type="Pfam" id="PF00133"/>
    </source>
</evidence>
<evidence type="ECO:0000256" key="2">
    <source>
        <dbReference type="ARBA" id="ARBA00011245"/>
    </source>
</evidence>
<keyword evidence="5 12" id="KW-0547">Nucleotide-binding</keyword>
<evidence type="ECO:0000256" key="11">
    <source>
        <dbReference type="ARBA" id="ARBA00060830"/>
    </source>
</evidence>
<dbReference type="InterPro" id="IPR001412">
    <property type="entry name" value="aa-tRNA-synth_I_CS"/>
</dbReference>
<dbReference type="InterPro" id="IPR009008">
    <property type="entry name" value="Val/Leu/Ile-tRNA-synth_edit"/>
</dbReference>
<dbReference type="SUPFAM" id="SSF47323">
    <property type="entry name" value="Anticodon-binding domain of a subclass of class I aminoacyl-tRNA synthetases"/>
    <property type="match status" value="1"/>
</dbReference>
<dbReference type="EC" id="6.1.1.9" evidence="12"/>
<evidence type="ECO:0000256" key="4">
    <source>
        <dbReference type="ARBA" id="ARBA00022598"/>
    </source>
</evidence>
<comment type="domain">
    <text evidence="12">The C-terminal coiled-coil domain is crucial for aminoacylation activity.</text>
</comment>
<keyword evidence="7 12" id="KW-0648">Protein biosynthesis</keyword>
<evidence type="ECO:0000256" key="8">
    <source>
        <dbReference type="ARBA" id="ARBA00023054"/>
    </source>
</evidence>
<evidence type="ECO:0000256" key="12">
    <source>
        <dbReference type="HAMAP-Rule" id="MF_02004"/>
    </source>
</evidence>
<evidence type="ECO:0000256" key="5">
    <source>
        <dbReference type="ARBA" id="ARBA00022741"/>
    </source>
</evidence>
<evidence type="ECO:0000256" key="6">
    <source>
        <dbReference type="ARBA" id="ARBA00022840"/>
    </source>
</evidence>
<dbReference type="eggNOG" id="COG0525">
    <property type="taxonomic scope" value="Bacteria"/>
</dbReference>
<evidence type="ECO:0000259" key="14">
    <source>
        <dbReference type="Pfam" id="PF08264"/>
    </source>
</evidence>
<comment type="similarity">
    <text evidence="11 12">Belongs to the class-I aminoacyl-tRNA synthetase family. ValS type 1 subfamily.</text>
</comment>
<organism evidence="16 17">
    <name type="scientific">Prochlorococcus marinus (strain MIT 9211)</name>
    <dbReference type="NCBI Taxonomy" id="93059"/>
    <lineage>
        <taxon>Bacteria</taxon>
        <taxon>Bacillati</taxon>
        <taxon>Cyanobacteriota</taxon>
        <taxon>Cyanophyceae</taxon>
        <taxon>Synechococcales</taxon>
        <taxon>Prochlorococcaceae</taxon>
        <taxon>Prochlorococcus</taxon>
    </lineage>
</organism>
<comment type="function">
    <text evidence="12">Catalyzes the attachment of valine to tRNA(Val). As ValRS can inadvertently accommodate and process structurally similar amino acids such as threonine, to avoid such errors, it has a 'posttransfer' editing activity that hydrolyzes mischarged Thr-tRNA(Val) in a tRNA-dependent manner.</text>
</comment>
<dbReference type="Proteomes" id="UP000000788">
    <property type="component" value="Chromosome"/>
</dbReference>
<dbReference type="InterPro" id="IPR019499">
    <property type="entry name" value="Val-tRNA_synth_tRNA-bd"/>
</dbReference>
<evidence type="ECO:0000256" key="3">
    <source>
        <dbReference type="ARBA" id="ARBA00022490"/>
    </source>
</evidence>
<feature type="domain" description="Aminoacyl-tRNA synthetase class Ia" evidence="13">
    <location>
        <begin position="30"/>
        <end position="596"/>
    </location>
</feature>
<keyword evidence="9 12" id="KW-0030">Aminoacyl-tRNA synthetase</keyword>
<dbReference type="SUPFAM" id="SSF50677">
    <property type="entry name" value="ValRS/IleRS/LeuRS editing domain"/>
    <property type="match status" value="1"/>
</dbReference>
<keyword evidence="6 12" id="KW-0067">ATP-binding</keyword>
<dbReference type="GO" id="GO:0005524">
    <property type="term" value="F:ATP binding"/>
    <property type="evidence" value="ECO:0007669"/>
    <property type="project" value="UniProtKB-UniRule"/>
</dbReference>
<protein>
    <recommendedName>
        <fullName evidence="12">Valine--tRNA ligase</fullName>
        <ecNumber evidence="12">6.1.1.9</ecNumber>
    </recommendedName>
    <alternativeName>
        <fullName evidence="12">Valyl-tRNA synthetase</fullName>
        <shortName evidence="12">ValRS</shortName>
    </alternativeName>
</protein>
<keyword evidence="3 12" id="KW-0963">Cytoplasm</keyword>
<dbReference type="GO" id="GO:0002161">
    <property type="term" value="F:aminoacyl-tRNA deacylase activity"/>
    <property type="evidence" value="ECO:0007669"/>
    <property type="project" value="InterPro"/>
</dbReference>
<dbReference type="Gene3D" id="1.10.730.10">
    <property type="entry name" value="Isoleucyl-tRNA Synthetase, Domain 1"/>
    <property type="match status" value="1"/>
</dbReference>
<reference evidence="16 17" key="1">
    <citation type="journal article" date="2007" name="PLoS Genet.">
        <title>Patterns and implications of gene gain and loss in the evolution of Prochlorococcus.</title>
        <authorList>
            <person name="Kettler G.C."/>
            <person name="Martiny A.C."/>
            <person name="Huang K."/>
            <person name="Zucker J."/>
            <person name="Coleman M.L."/>
            <person name="Rodrigue S."/>
            <person name="Chen F."/>
            <person name="Lapidus A."/>
            <person name="Ferriera S."/>
            <person name="Johnson J."/>
            <person name="Steglich C."/>
            <person name="Church G.M."/>
            <person name="Richardson P."/>
            <person name="Chisholm S.W."/>
        </authorList>
    </citation>
    <scope>NUCLEOTIDE SEQUENCE [LARGE SCALE GENOMIC DNA]</scope>
    <source>
        <strain evidence="17">MIT 9211</strain>
    </source>
</reference>
<dbReference type="AlphaFoldDB" id="A9BDC8"/>
<evidence type="ECO:0000256" key="10">
    <source>
        <dbReference type="ARBA" id="ARBA00047552"/>
    </source>
</evidence>
<gene>
    <name evidence="12 16" type="primary">valS</name>
    <name evidence="16" type="ordered locus">P9211_18101</name>
</gene>
<dbReference type="NCBIfam" id="TIGR00422">
    <property type="entry name" value="valS"/>
    <property type="match status" value="1"/>
</dbReference>
<dbReference type="PANTHER" id="PTHR11946:SF93">
    <property type="entry name" value="VALINE--TRNA LIGASE, CHLOROPLASTIC_MITOCHONDRIAL 2"/>
    <property type="match status" value="1"/>
</dbReference>
<dbReference type="GO" id="GO:0006438">
    <property type="term" value="P:valyl-tRNA aminoacylation"/>
    <property type="evidence" value="ECO:0007669"/>
    <property type="project" value="UniProtKB-UniRule"/>
</dbReference>
<dbReference type="InterPro" id="IPR033705">
    <property type="entry name" value="Anticodon_Ia_Val"/>
</dbReference>
<dbReference type="SUPFAM" id="SSF52374">
    <property type="entry name" value="Nucleotidylyl transferase"/>
    <property type="match status" value="1"/>
</dbReference>
<dbReference type="FunFam" id="3.40.50.620:FF:000032">
    <property type="entry name" value="Valine--tRNA ligase"/>
    <property type="match status" value="1"/>
</dbReference>
<evidence type="ECO:0000313" key="16">
    <source>
        <dbReference type="EMBL" id="ABX09741.1"/>
    </source>
</evidence>
<comment type="subunit">
    <text evidence="2 12">Monomer.</text>
</comment>
<dbReference type="PRINTS" id="PR00986">
    <property type="entry name" value="TRNASYNTHVAL"/>
</dbReference>
<dbReference type="Pfam" id="PF00133">
    <property type="entry name" value="tRNA-synt_1"/>
    <property type="match status" value="1"/>
</dbReference>
<dbReference type="HOGENOM" id="CLU_001493_0_2_3"/>
<dbReference type="InterPro" id="IPR009080">
    <property type="entry name" value="tRNAsynth_Ia_anticodon-bd"/>
</dbReference>
<comment type="subcellular location">
    <subcellularLocation>
        <location evidence="1 12">Cytoplasm</location>
    </subcellularLocation>
</comment>
<dbReference type="Gene3D" id="3.40.50.620">
    <property type="entry name" value="HUPs"/>
    <property type="match status" value="2"/>
</dbReference>
<dbReference type="InterPro" id="IPR013155">
    <property type="entry name" value="M/V/L/I-tRNA-synth_anticd-bd"/>
</dbReference>
<feature type="coiled-coil region" evidence="12">
    <location>
        <begin position="866"/>
        <end position="893"/>
    </location>
</feature>